<dbReference type="FunFam" id="3.40.190.10:FF:000095">
    <property type="entry name" value="Lactotransferrin"/>
    <property type="match status" value="1"/>
</dbReference>
<feature type="disulfide bond" evidence="8">
    <location>
        <begin position="28"/>
        <end position="80"/>
    </location>
</feature>
<feature type="binding site" evidence="7">
    <location>
        <position position="234"/>
    </location>
    <ligand>
        <name>Fe(3+)</name>
        <dbReference type="ChEBI" id="CHEBI:29034"/>
        <label>1</label>
    </ligand>
</feature>
<feature type="binding site" evidence="6">
    <location>
        <position position="160"/>
    </location>
    <ligand>
        <name>hydrogencarbonate</name>
        <dbReference type="ChEBI" id="CHEBI:17544"/>
        <label>1</label>
    </ligand>
</feature>
<evidence type="ECO:0000256" key="1">
    <source>
        <dbReference type="ARBA" id="ARBA00004613"/>
    </source>
</evidence>
<reference evidence="11 13" key="2">
    <citation type="journal article" date="2013" name="Nature">
        <title>Insights into bilaterian evolution from three spiralian genomes.</title>
        <authorList>
            <person name="Simakov O."/>
            <person name="Marletaz F."/>
            <person name="Cho S.J."/>
            <person name="Edsinger-Gonzales E."/>
            <person name="Havlak P."/>
            <person name="Hellsten U."/>
            <person name="Kuo D.H."/>
            <person name="Larsson T."/>
            <person name="Lv J."/>
            <person name="Arendt D."/>
            <person name="Savage R."/>
            <person name="Osoegawa K."/>
            <person name="de Jong P."/>
            <person name="Grimwood J."/>
            <person name="Chapman J.A."/>
            <person name="Shapiro H."/>
            <person name="Aerts A."/>
            <person name="Otillar R.P."/>
            <person name="Terry A.Y."/>
            <person name="Boore J.L."/>
            <person name="Grigoriev I.V."/>
            <person name="Lindberg D.R."/>
            <person name="Seaver E.C."/>
            <person name="Weisblat D.A."/>
            <person name="Putnam N.H."/>
            <person name="Rokhsar D.S."/>
        </authorList>
    </citation>
    <scope>NUCLEOTIDE SEQUENCE</scope>
    <source>
        <strain evidence="11 13">I ESC-2004</strain>
    </source>
</reference>
<proteinExistence type="inferred from homology"/>
<dbReference type="STRING" id="283909.R7UT01"/>
<feature type="binding site" evidence="6">
    <location>
        <position position="510"/>
    </location>
    <ligand>
        <name>hydrogencarbonate</name>
        <dbReference type="ChEBI" id="CHEBI:17544"/>
        <label>1</label>
    </ligand>
</feature>
<dbReference type="HOGENOM" id="CLU_011309_2_0_1"/>
<dbReference type="PIRSF" id="PIRSF002549">
    <property type="entry name" value="Transferrin"/>
    <property type="match status" value="1"/>
</dbReference>
<dbReference type="InterPro" id="IPR016357">
    <property type="entry name" value="Transferrin"/>
</dbReference>
<feature type="domain" description="Transferrin-like" evidence="10">
    <location>
        <begin position="393"/>
        <end position="737"/>
    </location>
</feature>
<dbReference type="EnsemblMetazoa" id="CapteT177063">
    <property type="protein sequence ID" value="CapteP177063"/>
    <property type="gene ID" value="CapteG177063"/>
</dbReference>
<feature type="disulfide bond" evidence="8">
    <location>
        <begin position="501"/>
        <end position="591"/>
    </location>
</feature>
<keyword evidence="13" id="KW-1185">Reference proteome</keyword>
<dbReference type="OMA" id="DEWSINS"/>
<feature type="binding site" evidence="7">
    <location>
        <position position="297"/>
    </location>
    <ligand>
        <name>Fe(3+)</name>
        <dbReference type="ChEBI" id="CHEBI:29034"/>
        <label>1</label>
    </ligand>
</feature>
<evidence type="ECO:0000256" key="5">
    <source>
        <dbReference type="PIRNR" id="PIRNR002549"/>
    </source>
</evidence>
<dbReference type="PROSITE" id="PS51408">
    <property type="entry name" value="TRANSFERRIN_LIKE_4"/>
    <property type="match status" value="2"/>
</dbReference>
<dbReference type="GO" id="GO:0005886">
    <property type="term" value="C:plasma membrane"/>
    <property type="evidence" value="ECO:0007669"/>
    <property type="project" value="TreeGrafter"/>
</dbReference>
<comment type="similarity">
    <text evidence="5">Belongs to the transferrin family.</text>
</comment>
<keyword evidence="3" id="KW-0677">Repeat</keyword>
<evidence type="ECO:0000256" key="2">
    <source>
        <dbReference type="ARBA" id="ARBA00022525"/>
    </source>
</evidence>
<evidence type="ECO:0000256" key="6">
    <source>
        <dbReference type="PIRSR" id="PIRSR002549-2"/>
    </source>
</evidence>
<keyword evidence="5" id="KW-0406">Ion transport</keyword>
<dbReference type="Proteomes" id="UP000014760">
    <property type="component" value="Unassembled WGS sequence"/>
</dbReference>
<feature type="binding site" evidence="6">
    <location>
        <position position="157"/>
    </location>
    <ligand>
        <name>hydrogencarbonate</name>
        <dbReference type="ChEBI" id="CHEBI:17544"/>
        <label>1</label>
    </ligand>
</feature>
<accession>R7UT01</accession>
<keyword evidence="5" id="KW-0410">Iron transport</keyword>
<dbReference type="PANTHER" id="PTHR11485:SF29">
    <property type="entry name" value="TRANSFERRIN 2"/>
    <property type="match status" value="1"/>
</dbReference>
<protein>
    <recommendedName>
        <fullName evidence="10">Transferrin-like domain-containing protein</fullName>
    </recommendedName>
</protein>
<keyword evidence="5 7" id="KW-0479">Metal-binding</keyword>
<dbReference type="SUPFAM" id="SSF53850">
    <property type="entry name" value="Periplasmic binding protein-like II"/>
    <property type="match status" value="2"/>
</dbReference>
<dbReference type="GO" id="GO:0006826">
    <property type="term" value="P:iron ion transport"/>
    <property type="evidence" value="ECO:0007669"/>
    <property type="project" value="UniProtKB-KW"/>
</dbReference>
<feature type="disulfide bond" evidence="8">
    <location>
        <begin position="194"/>
        <end position="217"/>
    </location>
</feature>
<feature type="binding site" evidence="7">
    <location>
        <position position="477"/>
    </location>
    <ligand>
        <name>Fe(3+)</name>
        <dbReference type="ChEBI" id="CHEBI:29034"/>
        <label>1</label>
    </ligand>
</feature>
<dbReference type="PANTHER" id="PTHR11485">
    <property type="entry name" value="TRANSFERRIN"/>
    <property type="match status" value="1"/>
</dbReference>
<dbReference type="SMART" id="SM00094">
    <property type="entry name" value="TR_FER"/>
    <property type="match status" value="2"/>
</dbReference>
<dbReference type="GO" id="GO:0005615">
    <property type="term" value="C:extracellular space"/>
    <property type="evidence" value="ECO:0007669"/>
    <property type="project" value="InterPro"/>
</dbReference>
<dbReference type="Pfam" id="PF00405">
    <property type="entry name" value="Transferrin"/>
    <property type="match status" value="2"/>
</dbReference>
<gene>
    <name evidence="11" type="ORF">CAPTEDRAFT_177063</name>
</gene>
<organism evidence="11">
    <name type="scientific">Capitella teleta</name>
    <name type="common">Polychaete worm</name>
    <dbReference type="NCBI Taxonomy" id="283909"/>
    <lineage>
        <taxon>Eukaryota</taxon>
        <taxon>Metazoa</taxon>
        <taxon>Spiralia</taxon>
        <taxon>Lophotrochozoa</taxon>
        <taxon>Annelida</taxon>
        <taxon>Polychaeta</taxon>
        <taxon>Sedentaria</taxon>
        <taxon>Scolecida</taxon>
        <taxon>Capitellidae</taxon>
        <taxon>Capitella</taxon>
    </lineage>
</organism>
<sequence length="768" mass="85567">MKAILTLLCGACFFINVHGQVRREARWCTVSAEEQVKCETLVDAINERDALGESYPPGFDGGYLKLPQLMCVQAMDRFDCMQRIADNNVDLIQLEPGIGYTAGEYYNMLPIMAEKYVAGDNDDGLSYYAVAVALKSRPDVTFDNLKGKRACHSGVGRAAGWVYPVSTLIETEQMPIVECNVPVKSAAAFFGPMCAPNGLTRYYNPFGNNPVSVCENCQGDIEEFCTINDPYAGYDGAFVCMASGDGDVAFVRHHTLTESSTSNTTWTPDDFELVCTDGTRRPYDQAENCNWGEIASHIVMTSNIHNPELQSEFKKLLTLLSLDFGEEGEHKDIFDLFESRHFGKANLMFTDASKALKDVVEVDGGNRLTYYDWVGEEHRRRLTVLNTCPIQQARICVVSDYEMTKCENMIMAFAAKTLKPDLNCIMGTSVRDCMEKIRLGDADLITLDAADVYTAGKSYDLVPIAAEDYTGYEAANYYAVAVARRTDSHLTLFNLKQRRSCHSAVMTAAGWIIPVDKLIETGQIHVRGCNSYFSVGQFFSKSCVPGVLNSHYNTKGTNPVNLCEACSSGGNMHCERKSDELYFGNSGAFRCLTEFGGDVAFVKHTTVRENTDGRNRADWARNRRSDDYELLCNDGTRKDIDSWRYCNLGLVPSNAVVTAKFKNAETRAIYWTLLNFAQQFFASDGNDDFSMFDSMLDHKDLIFQDSTVRLVHVFPENQTYEAYLGPSFLRAMERNANIDCVTGSWSASWSPSLLLALLSALLSTLITI</sequence>
<reference evidence="13" key="1">
    <citation type="submission" date="2012-12" db="EMBL/GenBank/DDBJ databases">
        <authorList>
            <person name="Hellsten U."/>
            <person name="Grimwood J."/>
            <person name="Chapman J.A."/>
            <person name="Shapiro H."/>
            <person name="Aerts A."/>
            <person name="Otillar R.P."/>
            <person name="Terry A.Y."/>
            <person name="Boore J.L."/>
            <person name="Simakov O."/>
            <person name="Marletaz F."/>
            <person name="Cho S.-J."/>
            <person name="Edsinger-Gonzales E."/>
            <person name="Havlak P."/>
            <person name="Kuo D.-H."/>
            <person name="Larsson T."/>
            <person name="Lv J."/>
            <person name="Arendt D."/>
            <person name="Savage R."/>
            <person name="Osoegawa K."/>
            <person name="de Jong P."/>
            <person name="Lindberg D.R."/>
            <person name="Seaver E.C."/>
            <person name="Weisblat D.A."/>
            <person name="Putnam N.H."/>
            <person name="Grigoriev I.V."/>
            <person name="Rokhsar D.S."/>
        </authorList>
    </citation>
    <scope>NUCLEOTIDE SEQUENCE</scope>
    <source>
        <strain evidence="13">I ESC-2004</strain>
    </source>
</reference>
<feature type="disulfide bond" evidence="8">
    <location>
        <begin position="396"/>
        <end position="433"/>
    </location>
</feature>
<dbReference type="CDD" id="cd13529">
    <property type="entry name" value="PBP2_transferrin"/>
    <property type="match status" value="2"/>
</dbReference>
<dbReference type="EMBL" id="KB300220">
    <property type="protein sequence ID" value="ELU07032.1"/>
    <property type="molecule type" value="Genomic_DNA"/>
</dbReference>
<comment type="subcellular location">
    <subcellularLocation>
        <location evidence="1">Secreted</location>
    </subcellularLocation>
</comment>
<feature type="signal peptide" evidence="9">
    <location>
        <begin position="1"/>
        <end position="19"/>
    </location>
</feature>
<dbReference type="OrthoDB" id="9981115at2759"/>
<evidence type="ECO:0000313" key="13">
    <source>
        <dbReference type="Proteomes" id="UP000014760"/>
    </source>
</evidence>
<keyword evidence="9" id="KW-0732">Signal</keyword>
<feature type="disulfide bond" evidence="8">
    <location>
        <begin position="151"/>
        <end position="240"/>
    </location>
</feature>
<dbReference type="Gene3D" id="3.40.190.10">
    <property type="entry name" value="Periplasmic binding protein-like II"/>
    <property type="match status" value="4"/>
</dbReference>
<feature type="domain" description="Transferrin-like" evidence="10">
    <location>
        <begin position="25"/>
        <end position="387"/>
    </location>
</feature>
<keyword evidence="5 7" id="KW-0408">Iron</keyword>
<feature type="disulfide bond" evidence="8">
    <location>
        <begin position="632"/>
        <end position="646"/>
    </location>
</feature>
<reference evidence="12" key="3">
    <citation type="submission" date="2015-06" db="UniProtKB">
        <authorList>
            <consortium name="EnsemblMetazoa"/>
        </authorList>
    </citation>
    <scope>IDENTIFICATION</scope>
</reference>
<feature type="disulfide bond" evidence="8">
    <location>
        <begin position="214"/>
        <end position="225"/>
    </location>
</feature>
<keyword evidence="5" id="KW-0813">Transport</keyword>
<evidence type="ECO:0000256" key="9">
    <source>
        <dbReference type="SAM" id="SignalP"/>
    </source>
</evidence>
<feature type="binding site" evidence="7">
    <location>
        <position position="127"/>
    </location>
    <ligand>
        <name>Fe(3+)</name>
        <dbReference type="ChEBI" id="CHEBI:29034"/>
        <label>1</label>
    </ligand>
</feature>
<feature type="disulfide bond" evidence="8">
    <location>
        <begin position="275"/>
        <end position="289"/>
    </location>
</feature>
<feature type="binding site" evidence="7">
    <location>
        <position position="448"/>
    </location>
    <ligand>
        <name>Fe(3+)</name>
        <dbReference type="ChEBI" id="CHEBI:29034"/>
        <label>1</label>
    </ligand>
</feature>
<dbReference type="AlphaFoldDB" id="R7UT01"/>
<keyword evidence="4 8" id="KW-1015">Disulfide bond</keyword>
<name>R7UT01_CAPTE</name>
<evidence type="ECO:0000259" key="10">
    <source>
        <dbReference type="PROSITE" id="PS51408"/>
    </source>
</evidence>
<evidence type="ECO:0000313" key="11">
    <source>
        <dbReference type="EMBL" id="ELU07032.1"/>
    </source>
</evidence>
<feature type="binding site" evidence="6">
    <location>
        <position position="509"/>
    </location>
    <ligand>
        <name>hydrogencarbonate</name>
        <dbReference type="ChEBI" id="CHEBI:17544"/>
        <label>1</label>
    </ligand>
</feature>
<dbReference type="GO" id="GO:0005769">
    <property type="term" value="C:early endosome"/>
    <property type="evidence" value="ECO:0007669"/>
    <property type="project" value="TreeGrafter"/>
</dbReference>
<evidence type="ECO:0000256" key="3">
    <source>
        <dbReference type="ARBA" id="ARBA00022737"/>
    </source>
</evidence>
<dbReference type="PRINTS" id="PR00422">
    <property type="entry name" value="TRANSFERRIN"/>
</dbReference>
<evidence type="ECO:0000256" key="8">
    <source>
        <dbReference type="PIRSR" id="PIRSR002549-4"/>
    </source>
</evidence>
<evidence type="ECO:0000256" key="4">
    <source>
        <dbReference type="ARBA" id="ARBA00023157"/>
    </source>
</evidence>
<evidence type="ECO:0000313" key="12">
    <source>
        <dbReference type="EnsemblMetazoa" id="CapteP177063"/>
    </source>
</evidence>
<feature type="disulfide bond" evidence="8">
    <location>
        <begin position="543"/>
        <end position="563"/>
    </location>
</feature>
<dbReference type="EMBL" id="AMQN01007216">
    <property type="status" value="NOT_ANNOTATED_CDS"/>
    <property type="molecule type" value="Genomic_DNA"/>
</dbReference>
<feature type="binding site" evidence="6">
    <location>
        <position position="159"/>
    </location>
    <ligand>
        <name>hydrogencarbonate</name>
        <dbReference type="ChEBI" id="CHEBI:17544"/>
        <label>1</label>
    </ligand>
</feature>
<feature type="disulfide bond" evidence="8">
    <location>
        <begin position="406"/>
        <end position="424"/>
    </location>
</feature>
<keyword evidence="2" id="KW-0964">Secreted</keyword>
<dbReference type="GO" id="GO:0055037">
    <property type="term" value="C:recycling endosome"/>
    <property type="evidence" value="ECO:0007669"/>
    <property type="project" value="TreeGrafter"/>
</dbReference>
<dbReference type="GO" id="GO:0046872">
    <property type="term" value="F:metal ion binding"/>
    <property type="evidence" value="ECO:0007669"/>
    <property type="project" value="UniProtKB-KW"/>
</dbReference>
<feature type="chain" id="PRO_5008788356" description="Transferrin-like domain-containing protein" evidence="9">
    <location>
        <begin position="20"/>
        <end position="768"/>
    </location>
</feature>
<dbReference type="FunCoup" id="R7UT01">
    <property type="interactions" value="131"/>
</dbReference>
<feature type="disulfide bond" evidence="8">
    <location>
        <begin position="38"/>
        <end position="71"/>
    </location>
</feature>
<evidence type="ECO:0000256" key="7">
    <source>
        <dbReference type="PIRSR" id="PIRSR002549-3"/>
    </source>
</evidence>
<dbReference type="InterPro" id="IPR001156">
    <property type="entry name" value="Transferrin-like_dom"/>
</dbReference>